<dbReference type="InterPro" id="IPR057345">
    <property type="entry name" value="Ig-like_TAF2"/>
</dbReference>
<feature type="region of interest" description="Disordered" evidence="9">
    <location>
        <begin position="1312"/>
        <end position="1492"/>
    </location>
</feature>
<dbReference type="PANTHER" id="PTHR15137:SF9">
    <property type="entry name" value="TRANSCRIPTION INITIATION FACTOR TFIID SUBUNIT 2"/>
    <property type="match status" value="1"/>
</dbReference>
<dbReference type="GO" id="GO:0016251">
    <property type="term" value="F:RNA polymerase II general transcription initiation factor activity"/>
    <property type="evidence" value="ECO:0007669"/>
    <property type="project" value="TreeGrafter"/>
</dbReference>
<dbReference type="PANTHER" id="PTHR15137">
    <property type="entry name" value="TRANSCRIPTION INITIATION FACTOR TFIID"/>
    <property type="match status" value="1"/>
</dbReference>
<evidence type="ECO:0000256" key="2">
    <source>
        <dbReference type="ARBA" id="ARBA00010937"/>
    </source>
</evidence>
<dbReference type="SUPFAM" id="SSF63737">
    <property type="entry name" value="Leukotriene A4 hydrolase N-terminal domain"/>
    <property type="match status" value="1"/>
</dbReference>
<feature type="region of interest" description="Disordered" evidence="9">
    <location>
        <begin position="1167"/>
        <end position="1299"/>
    </location>
</feature>
<comment type="subcellular location">
    <subcellularLocation>
        <location evidence="1">Nucleus</location>
    </subcellularLocation>
</comment>
<evidence type="ECO:0000256" key="9">
    <source>
        <dbReference type="SAM" id="MobiDB-lite"/>
    </source>
</evidence>
<protein>
    <recommendedName>
        <fullName evidence="3">Transcription initiation factor TFIID subunit 2</fullName>
    </recommendedName>
    <alternativeName>
        <fullName evidence="8">TBP-associated factor 2</fullName>
    </alternativeName>
</protein>
<feature type="compositionally biased region" description="Low complexity" evidence="9">
    <location>
        <begin position="1366"/>
        <end position="1375"/>
    </location>
</feature>
<comment type="function">
    <text evidence="7">Functions as a component of the DNA-binding general transcription factor complex TFIID. Binding of TFIID to a promoter (with or without TATA element) is the initial step in pre-initiation complex (PIC) formation. TFIID plays a key role in the regulation of gene expression by RNA polymerase II through different activities such as transcription activator interaction, core promoter recognition and selectivity, TFIIA and TFIIB interaction, chromatin modification (histone acetylation by TAF1), facilitation of DNA opening and initiation of transcription.</text>
</comment>
<evidence type="ECO:0000313" key="13">
    <source>
        <dbReference type="Proteomes" id="UP000800040"/>
    </source>
</evidence>
<accession>A0A6A5KFN1</accession>
<proteinExistence type="inferred from homology"/>
<organism evidence="12 13">
    <name type="scientific">Decorospora gaudefroyi</name>
    <dbReference type="NCBI Taxonomy" id="184978"/>
    <lineage>
        <taxon>Eukaryota</taxon>
        <taxon>Fungi</taxon>
        <taxon>Dikarya</taxon>
        <taxon>Ascomycota</taxon>
        <taxon>Pezizomycotina</taxon>
        <taxon>Dothideomycetes</taxon>
        <taxon>Pleosporomycetidae</taxon>
        <taxon>Pleosporales</taxon>
        <taxon>Pleosporineae</taxon>
        <taxon>Pleosporaceae</taxon>
        <taxon>Decorospora</taxon>
    </lineage>
</organism>
<evidence type="ECO:0000259" key="10">
    <source>
        <dbReference type="Pfam" id="PF25316"/>
    </source>
</evidence>
<dbReference type="CDD" id="cd09839">
    <property type="entry name" value="M1_like_TAF2"/>
    <property type="match status" value="1"/>
</dbReference>
<evidence type="ECO:0000256" key="5">
    <source>
        <dbReference type="ARBA" id="ARBA00023163"/>
    </source>
</evidence>
<dbReference type="InterPro" id="IPR027268">
    <property type="entry name" value="Peptidase_M4/M1_CTD_sf"/>
</dbReference>
<feature type="compositionally biased region" description="Low complexity" evidence="9">
    <location>
        <begin position="1233"/>
        <end position="1251"/>
    </location>
</feature>
<dbReference type="InterPro" id="IPR057991">
    <property type="entry name" value="TPR_TAF2_C"/>
</dbReference>
<gene>
    <name evidence="12" type="ORF">BDW02DRAFT_552895</name>
</gene>
<feature type="compositionally biased region" description="Pro residues" evidence="9">
    <location>
        <begin position="1376"/>
        <end position="1399"/>
    </location>
</feature>
<dbReference type="EMBL" id="ML975321">
    <property type="protein sequence ID" value="KAF1833304.1"/>
    <property type="molecule type" value="Genomic_DNA"/>
</dbReference>
<dbReference type="InterPro" id="IPR037813">
    <property type="entry name" value="TAF2"/>
</dbReference>
<feature type="compositionally biased region" description="Pro residues" evidence="9">
    <location>
        <begin position="1327"/>
        <end position="1351"/>
    </location>
</feature>
<evidence type="ECO:0000256" key="1">
    <source>
        <dbReference type="ARBA" id="ARBA00004123"/>
    </source>
</evidence>
<reference evidence="12" key="1">
    <citation type="submission" date="2020-01" db="EMBL/GenBank/DDBJ databases">
        <authorList>
            <consortium name="DOE Joint Genome Institute"/>
            <person name="Haridas S."/>
            <person name="Albert R."/>
            <person name="Binder M."/>
            <person name="Bloem J."/>
            <person name="Labutti K."/>
            <person name="Salamov A."/>
            <person name="Andreopoulos B."/>
            <person name="Baker S.E."/>
            <person name="Barry K."/>
            <person name="Bills G."/>
            <person name="Bluhm B.H."/>
            <person name="Cannon C."/>
            <person name="Castanera R."/>
            <person name="Culley D.E."/>
            <person name="Daum C."/>
            <person name="Ezra D."/>
            <person name="Gonzalez J.B."/>
            <person name="Henrissat B."/>
            <person name="Kuo A."/>
            <person name="Liang C."/>
            <person name="Lipzen A."/>
            <person name="Lutzoni F."/>
            <person name="Magnuson J."/>
            <person name="Mondo S."/>
            <person name="Nolan M."/>
            <person name="Ohm R."/>
            <person name="Pangilinan J."/>
            <person name="Park H.-J."/>
            <person name="Ramirez L."/>
            <person name="Alfaro M."/>
            <person name="Sun H."/>
            <person name="Tritt A."/>
            <person name="Yoshinaga Y."/>
            <person name="Zwiers L.-H."/>
            <person name="Turgeon B.G."/>
            <person name="Goodwin S.B."/>
            <person name="Spatafora J.W."/>
            <person name="Crous P.W."/>
            <person name="Grigoriev I.V."/>
        </authorList>
    </citation>
    <scope>NUCLEOTIDE SEQUENCE</scope>
    <source>
        <strain evidence="12">P77</strain>
    </source>
</reference>
<dbReference type="Pfam" id="PF25577">
    <property type="entry name" value="TPR_TAF2_C"/>
    <property type="match status" value="1"/>
</dbReference>
<dbReference type="OrthoDB" id="308861at2759"/>
<dbReference type="GO" id="GO:0000976">
    <property type="term" value="F:transcription cis-regulatory region binding"/>
    <property type="evidence" value="ECO:0007669"/>
    <property type="project" value="TreeGrafter"/>
</dbReference>
<feature type="compositionally biased region" description="Basic and acidic residues" evidence="9">
    <location>
        <begin position="1465"/>
        <end position="1476"/>
    </location>
</feature>
<evidence type="ECO:0000313" key="12">
    <source>
        <dbReference type="EMBL" id="KAF1833304.1"/>
    </source>
</evidence>
<dbReference type="Proteomes" id="UP000800040">
    <property type="component" value="Unassembled WGS sequence"/>
</dbReference>
<dbReference type="GO" id="GO:0006367">
    <property type="term" value="P:transcription initiation at RNA polymerase II promoter"/>
    <property type="evidence" value="ECO:0007669"/>
    <property type="project" value="TreeGrafter"/>
</dbReference>
<feature type="domain" description="Transcription initiation factor TFIID subunit 2 Ig-like" evidence="10">
    <location>
        <begin position="564"/>
        <end position="747"/>
    </location>
</feature>
<dbReference type="SUPFAM" id="SSF55486">
    <property type="entry name" value="Metalloproteases ('zincins'), catalytic domain"/>
    <property type="match status" value="1"/>
</dbReference>
<dbReference type="FunFam" id="1.10.390.10:FF:000011">
    <property type="entry name" value="Transcription initiation factor TFIID subunit"/>
    <property type="match status" value="1"/>
</dbReference>
<feature type="compositionally biased region" description="Polar residues" evidence="9">
    <location>
        <begin position="1207"/>
        <end position="1218"/>
    </location>
</feature>
<keyword evidence="5" id="KW-0804">Transcription</keyword>
<keyword evidence="6" id="KW-0539">Nucleus</keyword>
<dbReference type="Gene3D" id="2.60.40.1730">
    <property type="entry name" value="tricorn interacting facor f3 domain"/>
    <property type="match status" value="1"/>
</dbReference>
<feature type="compositionally biased region" description="Basic residues" evidence="9">
    <location>
        <begin position="1402"/>
        <end position="1431"/>
    </location>
</feature>
<feature type="compositionally biased region" description="Low complexity" evidence="9">
    <location>
        <begin position="1274"/>
        <end position="1291"/>
    </location>
</feature>
<evidence type="ECO:0000256" key="3">
    <source>
        <dbReference type="ARBA" id="ARBA00017363"/>
    </source>
</evidence>
<evidence type="ECO:0000259" key="11">
    <source>
        <dbReference type="Pfam" id="PF25577"/>
    </source>
</evidence>
<evidence type="ECO:0000256" key="7">
    <source>
        <dbReference type="ARBA" id="ARBA00025346"/>
    </source>
</evidence>
<keyword evidence="4" id="KW-0805">Transcription regulation</keyword>
<dbReference type="InterPro" id="IPR042097">
    <property type="entry name" value="Aminopeptidase_N-like_N_sf"/>
</dbReference>
<evidence type="ECO:0000256" key="8">
    <source>
        <dbReference type="ARBA" id="ARBA00076306"/>
    </source>
</evidence>
<keyword evidence="13" id="KW-1185">Reference proteome</keyword>
<dbReference type="GO" id="GO:0005669">
    <property type="term" value="C:transcription factor TFIID complex"/>
    <property type="evidence" value="ECO:0007669"/>
    <property type="project" value="InterPro"/>
</dbReference>
<dbReference type="Gene3D" id="1.10.390.10">
    <property type="entry name" value="Neutral Protease Domain 2"/>
    <property type="match status" value="1"/>
</dbReference>
<dbReference type="Pfam" id="PF25316">
    <property type="entry name" value="TAF2_3rd"/>
    <property type="match status" value="1"/>
</dbReference>
<feature type="domain" description="Transcription initiation factor TFIID subunit 2 TPR repeats" evidence="11">
    <location>
        <begin position="752"/>
        <end position="1036"/>
    </location>
</feature>
<evidence type="ECO:0000256" key="4">
    <source>
        <dbReference type="ARBA" id="ARBA00023015"/>
    </source>
</evidence>
<dbReference type="GO" id="GO:0003682">
    <property type="term" value="F:chromatin binding"/>
    <property type="evidence" value="ECO:0007669"/>
    <property type="project" value="TreeGrafter"/>
</dbReference>
<name>A0A6A5KFN1_9PLEO</name>
<evidence type="ECO:0000256" key="6">
    <source>
        <dbReference type="ARBA" id="ARBA00023242"/>
    </source>
</evidence>
<sequence length="1492" mass="165502">MAPTETANESDDAAPGDSFTLLKQQLELDFSFAPRRVKGLTTLDIQPDKPQLREITLNCRQLRPTSIRIEGEKAAFSYANLHQRLTLYPGTGLEQYHFARERIARHTAGGEDELVISVPDKVKIREIKASEAGMMDDAQGTFYAPLKLEIAYELDDFRDALQFVGVEDGDGRFPHAYTRNSAFPGAASCLFPCIDDGETRCLFDVSIRYPRTLGDALSKSSASTTVAQPQADGVEEADIVMLDADDDHVDLSEEEKAMEMQVICSGTLTDDILDPADSTRKTASFSCDTPVLPQHIGFVIGPFEHVDLSEYRDTLDDERLGENAIKVHAFCLPGKENEVRNSAMMLARALDTFTERFQSYAFGNSYKLAFVDDLECDTAHTASFSICSARLLFPETVWEPLEHTTRVLVHAVASQWIGVDVIAHNPEDRWIVVGGSWFMAELYLRELLGRNDWRFRQKLMVDKVIQMDRKRPSLQQLGEYLQSDPGEVEFMELKSLMVLAILHNRLVKQSGKNGVDRCLYRMLFNARQGKYANGAITTDDFLDICEKVGHQKLESFFQQWVAGSGCPTFHCVPSFNKKKQVVQLTIKQLQADSSITNIENGLGADDFMREAKEKARDLRSATGYPTFVGPMTIRIHEADGTPYEHIVDINSNNVKVEIPYNTKYKRLKRNRLNKERMAAAAGLDASGEVQEDVTFYMLGDLFTTPQEHNEWRLDDWPTEDEAKQEGEAYEWIRIDADFEWICRTNIEDMPSYMYVSQLQQDKDVVAQAESIQFLANKEGHKLISTFLVKTLMDNRYFHGIRTMAAMVLAQSALKRTDWVGLFHLMKAFRELFCLPNSPMTRSNDFSDRSMYLIQCAIPKAIAKIKGEDGRCPIEAKRFLLDLVRYNDNRGNDYSDDHYISTLIRCLADTLTSSGTNASSELSHEDWAQEQDFTVKAIGELTRHQRLDEWIPTYQNVYTTTALDCALKLVMNRVTPFKPTEFLQYAQLGNADNVRLKAWECLVRLGLVRKDKVLRFLVHEIRSDPSPFFRKQLLRIFGIAIGQIATGDVWQPEKAVETSSDTLVVENEASNDERASALARQNLNGALRGLKSDLQGNRTLRLVLEEALKSKTLSTSDMSDLLDICDLIFDNQRVNKLPLKLQLPRFWAVQHLGKGVLKFRRTQKFRTKRRLGVDTPAQSQPPREEIVPAPRMTAQAPKLSLKIGGTKSKGSATSPTPTVESALAKSRSQSMVFSPTVHHSPSPVPPSTRVSPALPPVPAASDSRASTPEVPLMQAPKKVATPKAETPKAATPAPAPAPAPALATVIKTPVPPPKIPIPAPPAAQAKPTPAPVTIPKAFPAPPAIASPIPLPAPKLKIRTKTGAGTTVSSRPSSAAPSPRPSAAPSPRPSVPPPPSRPAPAPKQHAKPKKSKIVKLRLPSHHLARLSSKKRKLGGGNADEGPAAKRQSLESGGLLNGAPGDKGGLVKADRSAAGERPRLLVRLKVGRDNLPPVG</sequence>
<comment type="similarity">
    <text evidence="2">Belongs to the TAF2 family.</text>
</comment>